<reference evidence="3" key="1">
    <citation type="submission" date="2015-09" db="EMBL/GenBank/DDBJ databases">
        <authorList>
            <consortium name="Pathogen Informatics"/>
        </authorList>
    </citation>
    <scope>NUCLEOTIDE SEQUENCE [LARGE SCALE GENOMIC DNA]</scope>
    <source>
        <strain evidence="3">Lake Konstanz</strain>
    </source>
</reference>
<accession>A0A0S4JI64</accession>
<proteinExistence type="predicted"/>
<keyword evidence="3" id="KW-1185">Reference proteome</keyword>
<feature type="compositionally biased region" description="Polar residues" evidence="1">
    <location>
        <begin position="152"/>
        <end position="173"/>
    </location>
</feature>
<feature type="region of interest" description="Disordered" evidence="1">
    <location>
        <begin position="327"/>
        <end position="350"/>
    </location>
</feature>
<dbReference type="AlphaFoldDB" id="A0A0S4JI64"/>
<name>A0A0S4JI64_BODSA</name>
<feature type="compositionally biased region" description="Low complexity" evidence="1">
    <location>
        <begin position="205"/>
        <end position="215"/>
    </location>
</feature>
<feature type="region of interest" description="Disordered" evidence="1">
    <location>
        <begin position="205"/>
        <end position="247"/>
    </location>
</feature>
<evidence type="ECO:0000313" key="2">
    <source>
        <dbReference type="EMBL" id="CUG89855.1"/>
    </source>
</evidence>
<dbReference type="EMBL" id="CYKH01001773">
    <property type="protein sequence ID" value="CUG89855.1"/>
    <property type="molecule type" value="Genomic_DNA"/>
</dbReference>
<gene>
    <name evidence="2" type="ORF">BSAL_23750</name>
</gene>
<evidence type="ECO:0000313" key="3">
    <source>
        <dbReference type="Proteomes" id="UP000051952"/>
    </source>
</evidence>
<protein>
    <submittedName>
        <fullName evidence="2">Uncharacterized protein</fullName>
    </submittedName>
</protein>
<feature type="region of interest" description="Disordered" evidence="1">
    <location>
        <begin position="145"/>
        <end position="173"/>
    </location>
</feature>
<evidence type="ECO:0000256" key="1">
    <source>
        <dbReference type="SAM" id="MobiDB-lite"/>
    </source>
</evidence>
<organism evidence="2 3">
    <name type="scientific">Bodo saltans</name>
    <name type="common">Flagellated protozoan</name>
    <dbReference type="NCBI Taxonomy" id="75058"/>
    <lineage>
        <taxon>Eukaryota</taxon>
        <taxon>Discoba</taxon>
        <taxon>Euglenozoa</taxon>
        <taxon>Kinetoplastea</taxon>
        <taxon>Metakinetoplastina</taxon>
        <taxon>Eubodonida</taxon>
        <taxon>Bodonidae</taxon>
        <taxon>Bodo</taxon>
    </lineage>
</organism>
<dbReference type="VEuPathDB" id="TriTrypDB:BSAL_23750"/>
<dbReference type="Proteomes" id="UP000051952">
    <property type="component" value="Unassembled WGS sequence"/>
</dbReference>
<sequence>MDVPELHRSTALTCWNEIGVDDSLARNRSDLFNMIKRTSSEVLEELRSNPKSLRLVSEVEPTMIAETGQSLSGHRVAGWKKYYVPTSPCFNNNDVRSTTTPEATVTKATHAIPLKRLRDDDHFKMQHSSDVAHVVLAKSELQLDNQEEQDRSNNSMTDIQCAPTTGSSDGTQLPESAMHWLAASIARAIRMTEIRCLLSNTNAATTSSLESSSPSGILGPPHQPRKEDASGGTDEPPQNRRETTIVAEGRGVRAPRRDAVANFLQIPCCSSISDGTKLALPKEQVGYPSSGGHHKRGTSLFCRVAMQHRLSFVAECTKKDFMTVANQSGNDTISRPLVQKGGDSPSSDSANDATVVVIVSQDVLV</sequence>